<name>A8AI75_CITK8</name>
<dbReference type="EMBL" id="CP000822">
    <property type="protein sequence ID" value="ABV13188.1"/>
    <property type="molecule type" value="Genomic_DNA"/>
</dbReference>
<dbReference type="HOGENOM" id="CLU_3133862_0_0_6"/>
<reference evidence="1 2" key="1">
    <citation type="submission" date="2007-08" db="EMBL/GenBank/DDBJ databases">
        <authorList>
            <consortium name="The Citrobacter koseri Genome Sequencing Project"/>
            <person name="McClelland M."/>
            <person name="Sanderson E.K."/>
            <person name="Porwollik S."/>
            <person name="Spieth J."/>
            <person name="Clifton W.S."/>
            <person name="Latreille P."/>
            <person name="Courtney L."/>
            <person name="Wang C."/>
            <person name="Pepin K."/>
            <person name="Bhonagiri V."/>
            <person name="Nash W."/>
            <person name="Johnson M."/>
            <person name="Thiruvilangam P."/>
            <person name="Wilson R."/>
        </authorList>
    </citation>
    <scope>NUCLEOTIDE SEQUENCE [LARGE SCALE GENOMIC DNA]</scope>
    <source>
        <strain evidence="2">ATCC BAA-895 / CDC 4225-83 / SGSC4696</strain>
    </source>
</reference>
<dbReference type="AlphaFoldDB" id="A8AI75"/>
<dbReference type="KEGG" id="cko:CKO_02063"/>
<evidence type="ECO:0000313" key="2">
    <source>
        <dbReference type="Proteomes" id="UP000008148"/>
    </source>
</evidence>
<sequence>MTVWPLLTVNYLFTEKKYDHCFQADFVLSVIAMAARLVGGRKRLAALAG</sequence>
<gene>
    <name evidence="1" type="ordered locus">CKO_02063</name>
</gene>
<protein>
    <submittedName>
        <fullName evidence="1">Uncharacterized protein</fullName>
    </submittedName>
</protein>
<proteinExistence type="predicted"/>
<keyword evidence="2" id="KW-1185">Reference proteome</keyword>
<evidence type="ECO:0000313" key="1">
    <source>
        <dbReference type="EMBL" id="ABV13188.1"/>
    </source>
</evidence>
<dbReference type="Proteomes" id="UP000008148">
    <property type="component" value="Chromosome"/>
</dbReference>
<accession>A8AI75</accession>
<organism evidence="1 2">
    <name type="scientific">Citrobacter koseri (strain ATCC BAA-895 / CDC 4225-83 / SGSC4696)</name>
    <dbReference type="NCBI Taxonomy" id="290338"/>
    <lineage>
        <taxon>Bacteria</taxon>
        <taxon>Pseudomonadati</taxon>
        <taxon>Pseudomonadota</taxon>
        <taxon>Gammaproteobacteria</taxon>
        <taxon>Enterobacterales</taxon>
        <taxon>Enterobacteriaceae</taxon>
        <taxon>Citrobacter</taxon>
    </lineage>
</organism>